<organism evidence="13 14">
    <name type="scientific">Hypsibius exemplaris</name>
    <name type="common">Freshwater tardigrade</name>
    <dbReference type="NCBI Taxonomy" id="2072580"/>
    <lineage>
        <taxon>Eukaryota</taxon>
        <taxon>Metazoa</taxon>
        <taxon>Ecdysozoa</taxon>
        <taxon>Tardigrada</taxon>
        <taxon>Eutardigrada</taxon>
        <taxon>Parachela</taxon>
        <taxon>Hypsibioidea</taxon>
        <taxon>Hypsibiidae</taxon>
        <taxon>Hypsibius</taxon>
    </lineage>
</organism>
<accession>A0A9X6NFI6</accession>
<dbReference type="GO" id="GO:0047402">
    <property type="term" value="F:protein-glucosylgalactosylhydroxylysine glucosidase activity"/>
    <property type="evidence" value="ECO:0007669"/>
    <property type="project" value="UniProtKB-EC"/>
</dbReference>
<keyword evidence="2" id="KW-0378">Hydrolase</keyword>
<dbReference type="OrthoDB" id="200349at2759"/>
<evidence type="ECO:0000256" key="9">
    <source>
        <dbReference type="SAM" id="MobiDB-lite"/>
    </source>
</evidence>
<comment type="catalytic activity">
    <reaction evidence="4">
        <text>(5R)-5-O-[alpha-D-glucosyl-(1-&gt;2)-beta-D-galactosyl]-5-hydroxy-L-lysyl-[collagen] + H2O = (5R)-5-O-(beta-D-galactosyl)-5-hydroxy-L-lysyl-[collagen] + D-glucose</text>
        <dbReference type="Rhea" id="RHEA:11068"/>
        <dbReference type="Rhea" id="RHEA-COMP:12753"/>
        <dbReference type="Rhea" id="RHEA-COMP:12754"/>
        <dbReference type="ChEBI" id="CHEBI:4167"/>
        <dbReference type="ChEBI" id="CHEBI:15377"/>
        <dbReference type="ChEBI" id="CHEBI:133443"/>
        <dbReference type="ChEBI" id="CHEBI:133452"/>
        <dbReference type="EC" id="3.2.1.107"/>
    </reaction>
</comment>
<reference evidence="14" key="1">
    <citation type="submission" date="2017-01" db="EMBL/GenBank/DDBJ databases">
        <title>Comparative genomics of anhydrobiosis in the tardigrade Hypsibius dujardini.</title>
        <authorList>
            <person name="Yoshida Y."/>
            <person name="Koutsovoulos G."/>
            <person name="Laetsch D."/>
            <person name="Stevens L."/>
            <person name="Kumar S."/>
            <person name="Horikawa D."/>
            <person name="Ishino K."/>
            <person name="Komine S."/>
            <person name="Tomita M."/>
            <person name="Blaxter M."/>
            <person name="Arakawa K."/>
        </authorList>
    </citation>
    <scope>NUCLEOTIDE SEQUENCE [LARGE SCALE GENOMIC DNA]</scope>
    <source>
        <strain evidence="14">Z151</strain>
    </source>
</reference>
<comment type="caution">
    <text evidence="13">The sequence shown here is derived from an EMBL/GenBank/DDBJ whole genome shotgun (WGS) entry which is preliminary data.</text>
</comment>
<evidence type="ECO:0000256" key="3">
    <source>
        <dbReference type="ARBA" id="ARBA00023295"/>
    </source>
</evidence>
<evidence type="ECO:0000256" key="2">
    <source>
        <dbReference type="ARBA" id="ARBA00022801"/>
    </source>
</evidence>
<keyword evidence="11" id="KW-0732">Signal</keyword>
<feature type="signal peptide" evidence="11">
    <location>
        <begin position="1"/>
        <end position="22"/>
    </location>
</feature>
<dbReference type="AlphaFoldDB" id="A0A9X6NFI6"/>
<evidence type="ECO:0000313" key="14">
    <source>
        <dbReference type="Proteomes" id="UP000192578"/>
    </source>
</evidence>
<evidence type="ECO:0000256" key="8">
    <source>
        <dbReference type="ARBA" id="ARBA00079982"/>
    </source>
</evidence>
<dbReference type="InterPro" id="IPR012341">
    <property type="entry name" value="6hp_glycosidase-like_sf"/>
</dbReference>
<dbReference type="PANTHER" id="PTHR11051:SF8">
    <property type="entry name" value="PROTEIN-GLUCOSYLGALACTOSYLHYDROXYLYSINE GLUCOSIDASE"/>
    <property type="match status" value="1"/>
</dbReference>
<evidence type="ECO:0000259" key="12">
    <source>
        <dbReference type="Pfam" id="PF03632"/>
    </source>
</evidence>
<dbReference type="PANTHER" id="PTHR11051">
    <property type="entry name" value="GLYCOSYL HYDROLASE-RELATED"/>
    <property type="match status" value="1"/>
</dbReference>
<evidence type="ECO:0000256" key="6">
    <source>
        <dbReference type="ARBA" id="ARBA00066430"/>
    </source>
</evidence>
<keyword evidence="10" id="KW-0812">Transmembrane</keyword>
<keyword evidence="3" id="KW-0326">Glycosidase</keyword>
<dbReference type="SUPFAM" id="SSF48208">
    <property type="entry name" value="Six-hairpin glycosidases"/>
    <property type="match status" value="1"/>
</dbReference>
<proteinExistence type="inferred from homology"/>
<comment type="similarity">
    <text evidence="1">Belongs to the glycosyl hydrolase 65 family.</text>
</comment>
<feature type="transmembrane region" description="Helical" evidence="10">
    <location>
        <begin position="791"/>
        <end position="811"/>
    </location>
</feature>
<evidence type="ECO:0000256" key="7">
    <source>
        <dbReference type="ARBA" id="ARBA00071505"/>
    </source>
</evidence>
<evidence type="ECO:0000256" key="10">
    <source>
        <dbReference type="SAM" id="Phobius"/>
    </source>
</evidence>
<evidence type="ECO:0000256" key="1">
    <source>
        <dbReference type="ARBA" id="ARBA00006768"/>
    </source>
</evidence>
<evidence type="ECO:0000256" key="11">
    <source>
        <dbReference type="SAM" id="SignalP"/>
    </source>
</evidence>
<sequence length="812" mass="88902">MMNPRGLLGLLAGSLLVSLSVQLEHWSQIPYKFETTTLPAQKYMPEVGNGHIATMVNGANVFMNGLYNGVGPASSRARIPSLVAFQVRTTAVLVNETFTLDVRRGTFKEVRTYSQPHLVIEREIYAHREIDRVLVAHVTISRKAPSGQVDTDTPVEVWIDGLPDTSLLLSTDVTFQPTTIGYLLNYDTYSIATGQTNLPEVPGPVSTVAVAWKSTIQNVTVNRGDVITMSSIISIGVDSNDAIMGLFTAVEMPYDALLQLHSDKWESYFNTGFIYVDPQQNFQLAQTIYGSFYYLLSSIPNKQDPKNRFIGLSPGGLARGPSNTDYSGHVFWDQDTWMYPAILNFHPEQARLLIESRTGTLAAAKANAQKDGYQGAKFAWESAFTGIETSPWPPSGLYEIHITGDVALAVRQFLYVTDDKLRVIRELKLDEMAVEIATFWQSRAECDDAAGVCGIFDVMGPDEYHSRINNSVYTNYAAKLSLDLPAYVLNITGDSHPDLSKWAQTSSRLTYPTAIRADGKKFHLEFDGFTPGVWHPSSETPNDTAEVKQADVILLAYPFGMEMSAEMRQTDLEVYRPITDPHGPAMTWGMFALGYLELGHPENATELFDKNYENVVQPFGVWSEVPNGGGALNFLTGMGGYLQAIVNGYAGVRLMADHVTLHPQALPKTSSWKLVGYRHLGYRLDIAFDFAANVTTIETIAKLSTTHLVLALESGAVYDLSRVGHRHTVHLEKGVLRTYNPATDVLTTDTPSTDGTTPGGPSTEGPSTKGPSTEGPSTDGTTPGGQPTQTASLIAVSSVVIFCLSLMAVYLS</sequence>
<evidence type="ECO:0000256" key="5">
    <source>
        <dbReference type="ARBA" id="ARBA00053339"/>
    </source>
</evidence>
<gene>
    <name evidence="13" type="ORF">BV898_17670</name>
</gene>
<evidence type="ECO:0000256" key="4">
    <source>
        <dbReference type="ARBA" id="ARBA00051415"/>
    </source>
</evidence>
<comment type="function">
    <text evidence="5">Catalyzes the hydrolysis of glucose from the disaccharide unit linked to hydroxylysine residues of collagen and collagen-like proteins.</text>
</comment>
<feature type="region of interest" description="Disordered" evidence="9">
    <location>
        <begin position="742"/>
        <end position="789"/>
    </location>
</feature>
<keyword evidence="10" id="KW-1133">Transmembrane helix</keyword>
<feature type="compositionally biased region" description="Low complexity" evidence="9">
    <location>
        <begin position="747"/>
        <end position="789"/>
    </location>
</feature>
<dbReference type="EMBL" id="MTYJ01000309">
    <property type="protein sequence ID" value="OWA53235.1"/>
    <property type="molecule type" value="Genomic_DNA"/>
</dbReference>
<keyword evidence="14" id="KW-1185">Reference proteome</keyword>
<dbReference type="Gene3D" id="1.50.10.10">
    <property type="match status" value="1"/>
</dbReference>
<protein>
    <recommendedName>
        <fullName evidence="7">Protein-glucosylgalactosylhydroxylysine glucosidase</fullName>
        <ecNumber evidence="6">3.2.1.107</ecNumber>
    </recommendedName>
    <alternativeName>
        <fullName evidence="8">Acid trehalase-like protein 1</fullName>
    </alternativeName>
</protein>
<dbReference type="GO" id="GO:0005975">
    <property type="term" value="P:carbohydrate metabolic process"/>
    <property type="evidence" value="ECO:0007669"/>
    <property type="project" value="InterPro"/>
</dbReference>
<dbReference type="EC" id="3.2.1.107" evidence="6"/>
<dbReference type="Proteomes" id="UP000192578">
    <property type="component" value="Unassembled WGS sequence"/>
</dbReference>
<keyword evidence="10" id="KW-0472">Membrane</keyword>
<dbReference type="FunFam" id="1.50.10.10:FF:000023">
    <property type="entry name" value="Protein-glucosylgalactosylhydroxylysine glucosidase"/>
    <property type="match status" value="1"/>
</dbReference>
<name>A0A9X6NFI6_HYPEX</name>
<dbReference type="InterPro" id="IPR008928">
    <property type="entry name" value="6-hairpin_glycosidase_sf"/>
</dbReference>
<dbReference type="InterPro" id="IPR005195">
    <property type="entry name" value="Glyco_hydro_65_M"/>
</dbReference>
<feature type="chain" id="PRO_5040828713" description="Protein-glucosylgalactosylhydroxylysine glucosidase" evidence="11">
    <location>
        <begin position="23"/>
        <end position="812"/>
    </location>
</feature>
<dbReference type="Pfam" id="PF03632">
    <property type="entry name" value="Glyco_hydro_65m"/>
    <property type="match status" value="1"/>
</dbReference>
<feature type="domain" description="Glycoside hydrolase family 65 central catalytic" evidence="12">
    <location>
        <begin position="318"/>
        <end position="611"/>
    </location>
</feature>
<evidence type="ECO:0000313" key="13">
    <source>
        <dbReference type="EMBL" id="OWA53235.1"/>
    </source>
</evidence>